<sequence>MRSGGKADVGNLPHELTSFVGRRREVAEVRRLLSVSRLVTLTGIGGVGKTRLALRVAADSSRAFDDGVWSVGLGELHDPDAVVDAVSSALTLREGQDAAPESLLVEYLAARKLLLVLDNCEHLVEPVAELAGTLLRACPELRILATSREPLGIGGEATFRVPPLTMPESDKRSGPAEGLGHYEAVDLFAERAATAVPGFAVTENNQDVVAAICRRLDGLPLAIELAAVRVGVMSVEQILHRLTDRYGLLTTGARDVPARQQTLQWCIDWSHELCTPAERAMWGRLAVFSGSFELDAVEAICADPVAADQVVDVVGSLIGKSILIREADAAGAVRYRMLDTLRDYGTERLQETGEFGSLLRRHRDWYEHVVLRAESDWISSRQAAWIVRLDVEQPNILAALQFCLIGSSEADAGIRMAAALYPYWRVRGRLREGMRWLAQLLAVQDGTPSMDRIKAVRVLGVLSGLHGDPEASALYVERGGALAAQLGDRVAEALMADAAGHHALVAQDNATACRHFESSLAVFRTDGNLLYLISSLLGLALASDADGNRTRSEVCWQEILALTEARGESVYRGWALWGLGLGAWQRGEHSRAKDLVTQGLHRARSVDDRVSAGVCMEVLSWVAVDGGAPRRAARLMGAIAALTRPVGSASINYPDVGVLHARFEQRARRAIGDRAFETEFRDGLGTRFEEAAAYALDEIGRPDTSAEPGPTTLSRREQQVAELVADGLTNKAIAGKLVISQRTAQGHVEHILSKLGFTSRSQIAAWVVEQTQGQS</sequence>
<dbReference type="PROSITE" id="PS50043">
    <property type="entry name" value="HTH_LUXR_2"/>
    <property type="match status" value="1"/>
</dbReference>
<dbReference type="InterPro" id="IPR011990">
    <property type="entry name" value="TPR-like_helical_dom_sf"/>
</dbReference>
<dbReference type="RefSeq" id="WP_005255029.1">
    <property type="nucleotide sequence ID" value="NZ_AJYC02000027.1"/>
</dbReference>
<dbReference type="AlphaFoldDB" id="K8Y081"/>
<dbReference type="Gene3D" id="3.40.50.300">
    <property type="entry name" value="P-loop containing nucleotide triphosphate hydrolases"/>
    <property type="match status" value="1"/>
</dbReference>
<gene>
    <name evidence="2" type="ORF">WSS_A09307</name>
</gene>
<dbReference type="InterPro" id="IPR016032">
    <property type="entry name" value="Sig_transdc_resp-reg_C-effctor"/>
</dbReference>
<name>K8Y081_RHOOP</name>
<dbReference type="GO" id="GO:0003677">
    <property type="term" value="F:DNA binding"/>
    <property type="evidence" value="ECO:0007669"/>
    <property type="project" value="InterPro"/>
</dbReference>
<dbReference type="Proteomes" id="UP000005951">
    <property type="component" value="Unassembled WGS sequence"/>
</dbReference>
<evidence type="ECO:0000313" key="3">
    <source>
        <dbReference type="Proteomes" id="UP000005951"/>
    </source>
</evidence>
<dbReference type="GO" id="GO:0006355">
    <property type="term" value="P:regulation of DNA-templated transcription"/>
    <property type="evidence" value="ECO:0007669"/>
    <property type="project" value="InterPro"/>
</dbReference>
<organism evidence="2 3">
    <name type="scientific">Rhodococcus opacus M213</name>
    <dbReference type="NCBI Taxonomy" id="1129896"/>
    <lineage>
        <taxon>Bacteria</taxon>
        <taxon>Bacillati</taxon>
        <taxon>Actinomycetota</taxon>
        <taxon>Actinomycetes</taxon>
        <taxon>Mycobacteriales</taxon>
        <taxon>Nocardiaceae</taxon>
        <taxon>Rhodococcus</taxon>
    </lineage>
</organism>
<dbReference type="InterPro" id="IPR036388">
    <property type="entry name" value="WH-like_DNA-bd_sf"/>
</dbReference>
<dbReference type="InterPro" id="IPR027417">
    <property type="entry name" value="P-loop_NTPase"/>
</dbReference>
<dbReference type="InterPro" id="IPR000792">
    <property type="entry name" value="Tscrpt_reg_LuxR_C"/>
</dbReference>
<dbReference type="CDD" id="cd06170">
    <property type="entry name" value="LuxR_C_like"/>
    <property type="match status" value="1"/>
</dbReference>
<dbReference type="PANTHER" id="PTHR47691">
    <property type="entry name" value="REGULATOR-RELATED"/>
    <property type="match status" value="1"/>
</dbReference>
<dbReference type="PRINTS" id="PR00038">
    <property type="entry name" value="HTHLUXR"/>
</dbReference>
<dbReference type="PRINTS" id="PR00364">
    <property type="entry name" value="DISEASERSIST"/>
</dbReference>
<dbReference type="Pfam" id="PF25872">
    <property type="entry name" value="HTH_77"/>
    <property type="match status" value="1"/>
</dbReference>
<protein>
    <submittedName>
        <fullName evidence="2">LuxR family transcriptional regulator</fullName>
    </submittedName>
</protein>
<evidence type="ECO:0000259" key="1">
    <source>
        <dbReference type="PROSITE" id="PS50043"/>
    </source>
</evidence>
<dbReference type="Pfam" id="PF00931">
    <property type="entry name" value="NB-ARC"/>
    <property type="match status" value="1"/>
</dbReference>
<dbReference type="InterPro" id="IPR058852">
    <property type="entry name" value="HTH_77"/>
</dbReference>
<dbReference type="Gene3D" id="1.10.10.10">
    <property type="entry name" value="Winged helix-like DNA-binding domain superfamily/Winged helix DNA-binding domain"/>
    <property type="match status" value="1"/>
</dbReference>
<accession>K8Y081</accession>
<proteinExistence type="predicted"/>
<dbReference type="SMART" id="SM00421">
    <property type="entry name" value="HTH_LUXR"/>
    <property type="match status" value="1"/>
</dbReference>
<dbReference type="EMBL" id="AJYC02000027">
    <property type="protein sequence ID" value="EKT82950.1"/>
    <property type="molecule type" value="Genomic_DNA"/>
</dbReference>
<feature type="domain" description="HTH luxR-type" evidence="1">
    <location>
        <begin position="706"/>
        <end position="771"/>
    </location>
</feature>
<evidence type="ECO:0000313" key="2">
    <source>
        <dbReference type="EMBL" id="EKT82950.1"/>
    </source>
</evidence>
<reference evidence="2 3" key="1">
    <citation type="journal article" date="2013" name="Genome Announc.">
        <title>Draft Genome Sequence of Rhodococcus opacus Strain M213 Shows a Diverse Catabolic Potential.</title>
        <authorList>
            <person name="Pathak A."/>
            <person name="Green S.J."/>
            <person name="Ogram A."/>
            <person name="Chauhan A."/>
        </authorList>
    </citation>
    <scope>NUCLEOTIDE SEQUENCE [LARGE SCALE GENOMIC DNA]</scope>
    <source>
        <strain evidence="2 3">M213</strain>
    </source>
</reference>
<dbReference type="Gene3D" id="1.25.40.10">
    <property type="entry name" value="Tetratricopeptide repeat domain"/>
    <property type="match status" value="1"/>
</dbReference>
<dbReference type="Pfam" id="PF00196">
    <property type="entry name" value="GerE"/>
    <property type="match status" value="1"/>
</dbReference>
<dbReference type="SUPFAM" id="SSF46894">
    <property type="entry name" value="C-terminal effector domain of the bipartite response regulators"/>
    <property type="match status" value="1"/>
</dbReference>
<dbReference type="GO" id="GO:0043531">
    <property type="term" value="F:ADP binding"/>
    <property type="evidence" value="ECO:0007669"/>
    <property type="project" value="InterPro"/>
</dbReference>
<dbReference type="PANTHER" id="PTHR47691:SF3">
    <property type="entry name" value="HTH-TYPE TRANSCRIPTIONAL REGULATOR RV0890C-RELATED"/>
    <property type="match status" value="1"/>
</dbReference>
<dbReference type="InterPro" id="IPR002182">
    <property type="entry name" value="NB-ARC"/>
</dbReference>
<dbReference type="SUPFAM" id="SSF52540">
    <property type="entry name" value="P-loop containing nucleoside triphosphate hydrolases"/>
    <property type="match status" value="1"/>
</dbReference>
<comment type="caution">
    <text evidence="2">The sequence shown here is derived from an EMBL/GenBank/DDBJ whole genome shotgun (WGS) entry which is preliminary data.</text>
</comment>